<evidence type="ECO:0000313" key="1">
    <source>
        <dbReference type="Proteomes" id="UP000036681"/>
    </source>
</evidence>
<organism evidence="1 2">
    <name type="scientific">Ascaris lumbricoides</name>
    <name type="common">Giant roundworm</name>
    <dbReference type="NCBI Taxonomy" id="6252"/>
    <lineage>
        <taxon>Eukaryota</taxon>
        <taxon>Metazoa</taxon>
        <taxon>Ecdysozoa</taxon>
        <taxon>Nematoda</taxon>
        <taxon>Chromadorea</taxon>
        <taxon>Rhabditida</taxon>
        <taxon>Spirurina</taxon>
        <taxon>Ascaridomorpha</taxon>
        <taxon>Ascaridoidea</taxon>
        <taxon>Ascarididae</taxon>
        <taxon>Ascaris</taxon>
    </lineage>
</organism>
<dbReference type="AlphaFoldDB" id="A0A9J2PJ10"/>
<name>A0A9J2PJ10_ASCLU</name>
<keyword evidence="1" id="KW-1185">Reference proteome</keyword>
<protein>
    <submittedName>
        <fullName evidence="2">Uncharacterized protein</fullName>
    </submittedName>
</protein>
<reference evidence="2" key="1">
    <citation type="submission" date="2023-03" db="UniProtKB">
        <authorList>
            <consortium name="WormBaseParasite"/>
        </authorList>
    </citation>
    <scope>IDENTIFICATION</scope>
</reference>
<dbReference type="Proteomes" id="UP000036681">
    <property type="component" value="Unplaced"/>
</dbReference>
<accession>A0A9J2PJ10</accession>
<evidence type="ECO:0000313" key="2">
    <source>
        <dbReference type="WBParaSite" id="ALUE_0000931901-mRNA-1"/>
    </source>
</evidence>
<sequence>MYFSIVEFRHELTSTGWAILRSRRGRYGNNLVAFQEDTQHNTTYRSCCSLPLIISSRNVQEVISILLRFYWHSSKSDNAVVRNFKKARKGIIQ</sequence>
<dbReference type="WBParaSite" id="ALUE_0000931901-mRNA-1">
    <property type="protein sequence ID" value="ALUE_0000931901-mRNA-1"/>
    <property type="gene ID" value="ALUE_0000931901"/>
</dbReference>
<proteinExistence type="predicted"/>